<sequence length="396" mass="46332">MCKDSRFRFVYHYRIIGLVYMKDKFFLMHMMPIVRAHIAIFDENGNVKEQLSESREEDLKLYSEIIKKSRKDFPYIILIDTSVVVCVMWNEPEKEFIVIGKTALYSEFENRNQDILECPKDTYTSAIILIWNKLTGKMIGKGDLWTKNIVLDDSVSKFITENIFEYQENGKLHNPYAQEQREHDSIRRGDIEGLKASINEVYPGEIGKLAENQVRSIKNVAIAVITCASRCAIEGGLNAEKAFSMADGYIMYIEEEMNDPVEIERVVREAEFNYARDVHDLNRKNIKNPLIHQVKDYIFSHIHEQLMVRNIARYIGVSPNYLSEQFSRFEGVTLKQYIIDEKIKSSEYLLKFTDYSLQEISSFCAFSSQSRFSVYFQRKNGITPAKYRKMYQKGKK</sequence>
<dbReference type="Pfam" id="PF12833">
    <property type="entry name" value="HTH_18"/>
    <property type="match status" value="1"/>
</dbReference>
<keyword evidence="6" id="KW-1185">Reference proteome</keyword>
<dbReference type="Proteomes" id="UP000050833">
    <property type="component" value="Unassembled WGS sequence"/>
</dbReference>
<reference evidence="5 6" key="1">
    <citation type="submission" date="2015-10" db="EMBL/GenBank/DDBJ databases">
        <title>Butyribacter intestini gen. nov., sp. nov., a butyric acid-producing bacterium of the family Lachnospiraceae isolated from the human faeces.</title>
        <authorList>
            <person name="Zou Y."/>
            <person name="Xue W."/>
            <person name="Luo G."/>
            <person name="Lv M."/>
        </authorList>
    </citation>
    <scope>NUCLEOTIDE SEQUENCE [LARGE SCALE GENOMIC DNA]</scope>
    <source>
        <strain evidence="5 6">TF01-11</strain>
    </source>
</reference>
<dbReference type="PANTHER" id="PTHR43280">
    <property type="entry name" value="ARAC-FAMILY TRANSCRIPTIONAL REGULATOR"/>
    <property type="match status" value="1"/>
</dbReference>
<dbReference type="SMART" id="SM00342">
    <property type="entry name" value="HTH_ARAC"/>
    <property type="match status" value="1"/>
</dbReference>
<evidence type="ECO:0000256" key="2">
    <source>
        <dbReference type="ARBA" id="ARBA00023125"/>
    </source>
</evidence>
<dbReference type="GO" id="GO:0003700">
    <property type="term" value="F:DNA-binding transcription factor activity"/>
    <property type="evidence" value="ECO:0007669"/>
    <property type="project" value="InterPro"/>
</dbReference>
<dbReference type="InterPro" id="IPR009057">
    <property type="entry name" value="Homeodomain-like_sf"/>
</dbReference>
<evidence type="ECO:0000313" key="5">
    <source>
        <dbReference type="EMBL" id="KQC85857.1"/>
    </source>
</evidence>
<keyword evidence="1" id="KW-0805">Transcription regulation</keyword>
<name>A0AAW3JTE2_9FIRM</name>
<organism evidence="5 6">
    <name type="scientific">Butyribacter intestini</name>
    <dbReference type="NCBI Taxonomy" id="1703332"/>
    <lineage>
        <taxon>Bacteria</taxon>
        <taxon>Bacillati</taxon>
        <taxon>Bacillota</taxon>
        <taxon>Clostridia</taxon>
        <taxon>Lachnospirales</taxon>
        <taxon>Lachnospiraceae</taxon>
        <taxon>Butyribacter</taxon>
    </lineage>
</organism>
<dbReference type="SUPFAM" id="SSF46689">
    <property type="entry name" value="Homeodomain-like"/>
    <property type="match status" value="2"/>
</dbReference>
<accession>A0AAW3JTE2</accession>
<dbReference type="InterPro" id="IPR018060">
    <property type="entry name" value="HTH_AraC"/>
</dbReference>
<evidence type="ECO:0000256" key="3">
    <source>
        <dbReference type="ARBA" id="ARBA00023163"/>
    </source>
</evidence>
<keyword evidence="2" id="KW-0238">DNA-binding</keyword>
<evidence type="ECO:0000256" key="1">
    <source>
        <dbReference type="ARBA" id="ARBA00023015"/>
    </source>
</evidence>
<protein>
    <recommendedName>
        <fullName evidence="4">HTH araC/xylS-type domain-containing protein</fullName>
    </recommendedName>
</protein>
<comment type="caution">
    <text evidence="5">The sequence shown here is derived from an EMBL/GenBank/DDBJ whole genome shotgun (WGS) entry which is preliminary data.</text>
</comment>
<proteinExistence type="predicted"/>
<dbReference type="Gene3D" id="1.10.10.60">
    <property type="entry name" value="Homeodomain-like"/>
    <property type="match status" value="2"/>
</dbReference>
<dbReference type="EMBL" id="LLKB01000001">
    <property type="protein sequence ID" value="KQC85857.1"/>
    <property type="molecule type" value="Genomic_DNA"/>
</dbReference>
<evidence type="ECO:0000313" key="6">
    <source>
        <dbReference type="Proteomes" id="UP000050833"/>
    </source>
</evidence>
<evidence type="ECO:0000259" key="4">
    <source>
        <dbReference type="PROSITE" id="PS01124"/>
    </source>
</evidence>
<feature type="domain" description="HTH araC/xylS-type" evidence="4">
    <location>
        <begin position="292"/>
        <end position="390"/>
    </location>
</feature>
<keyword evidence="3" id="KW-0804">Transcription</keyword>
<gene>
    <name evidence="5" type="ORF">APZ18_01245</name>
</gene>
<dbReference type="PANTHER" id="PTHR43280:SF10">
    <property type="entry name" value="REGULATORY PROTEIN POCR"/>
    <property type="match status" value="1"/>
</dbReference>
<dbReference type="AlphaFoldDB" id="A0AAW3JTE2"/>
<dbReference type="GO" id="GO:0043565">
    <property type="term" value="F:sequence-specific DNA binding"/>
    <property type="evidence" value="ECO:0007669"/>
    <property type="project" value="InterPro"/>
</dbReference>
<dbReference type="PROSITE" id="PS01124">
    <property type="entry name" value="HTH_ARAC_FAMILY_2"/>
    <property type="match status" value="1"/>
</dbReference>